<dbReference type="Pfam" id="PF13385">
    <property type="entry name" value="Laminin_G_3"/>
    <property type="match status" value="1"/>
</dbReference>
<protein>
    <submittedName>
        <fullName evidence="1">LamG domain-containing protein</fullName>
    </submittedName>
</protein>
<sequence length="204" mass="22071">MSIVWTFDRLSGIGGHTTTVEGAPKLIDTPAGKAALFDGASDVIYVGNHPLAGADQFTIEAVFRPDGGAFEQRWLHLAEADAVNGDAQSPRTLFEIRVVENGWYLDAFTTGPGYNKTLVVPEKTFPLGRWYAVQQTFDGKIYRSYVNGVLQAEAELVYTPQGAGRTSIGMRINKATPFHGAVLNARFTPRALAVNEFAPLPAGL</sequence>
<gene>
    <name evidence="1" type="ORF">GCM10008942_09500</name>
</gene>
<dbReference type="Gene3D" id="2.60.120.200">
    <property type="match status" value="1"/>
</dbReference>
<dbReference type="Proteomes" id="UP001499951">
    <property type="component" value="Unassembled WGS sequence"/>
</dbReference>
<dbReference type="SUPFAM" id="SSF49899">
    <property type="entry name" value="Concanavalin A-like lectins/glucanases"/>
    <property type="match status" value="1"/>
</dbReference>
<comment type="caution">
    <text evidence="1">The sequence shown here is derived from an EMBL/GenBank/DDBJ whole genome shotgun (WGS) entry which is preliminary data.</text>
</comment>
<evidence type="ECO:0000313" key="2">
    <source>
        <dbReference type="Proteomes" id="UP001499951"/>
    </source>
</evidence>
<reference evidence="2" key="1">
    <citation type="journal article" date="2019" name="Int. J. Syst. Evol. Microbiol.">
        <title>The Global Catalogue of Microorganisms (GCM) 10K type strain sequencing project: providing services to taxonomists for standard genome sequencing and annotation.</title>
        <authorList>
            <consortium name="The Broad Institute Genomics Platform"/>
            <consortium name="The Broad Institute Genome Sequencing Center for Infectious Disease"/>
            <person name="Wu L."/>
            <person name="Ma J."/>
        </authorList>
    </citation>
    <scope>NUCLEOTIDE SEQUENCE [LARGE SCALE GENOMIC DNA]</scope>
    <source>
        <strain evidence="2">JCM 15089</strain>
    </source>
</reference>
<dbReference type="RefSeq" id="WP_166932538.1">
    <property type="nucleotide sequence ID" value="NZ_BAAADD010000002.1"/>
</dbReference>
<proteinExistence type="predicted"/>
<keyword evidence="2" id="KW-1185">Reference proteome</keyword>
<evidence type="ECO:0000313" key="1">
    <source>
        <dbReference type="EMBL" id="GAA0563167.1"/>
    </source>
</evidence>
<organism evidence="1 2">
    <name type="scientific">Rhizomicrobium electricum</name>
    <dbReference type="NCBI Taxonomy" id="480070"/>
    <lineage>
        <taxon>Bacteria</taxon>
        <taxon>Pseudomonadati</taxon>
        <taxon>Pseudomonadota</taxon>
        <taxon>Alphaproteobacteria</taxon>
        <taxon>Micropepsales</taxon>
        <taxon>Micropepsaceae</taxon>
        <taxon>Rhizomicrobium</taxon>
    </lineage>
</organism>
<name>A0ABP3PDI0_9PROT</name>
<dbReference type="EMBL" id="BAAADD010000002">
    <property type="protein sequence ID" value="GAA0563167.1"/>
    <property type="molecule type" value="Genomic_DNA"/>
</dbReference>
<accession>A0ABP3PDI0</accession>
<dbReference type="InterPro" id="IPR013320">
    <property type="entry name" value="ConA-like_dom_sf"/>
</dbReference>